<sequence>MAEMVARSGDTGQMRRGRWHGSEELLEWMRRQQARTVQATELQLTGAAPGAVADQLRRRRLAGDAQAADGGSSD</sequence>
<name>A0AAP0HPW6_9MAGN</name>
<reference evidence="1 2" key="1">
    <citation type="submission" date="2024-01" db="EMBL/GenBank/DDBJ databases">
        <title>Genome assemblies of Stephania.</title>
        <authorList>
            <person name="Yang L."/>
        </authorList>
    </citation>
    <scope>NUCLEOTIDE SEQUENCE [LARGE SCALE GENOMIC DNA]</scope>
    <source>
        <strain evidence="1">JXDWG</strain>
        <tissue evidence="1">Leaf</tissue>
    </source>
</reference>
<protein>
    <submittedName>
        <fullName evidence="1">Uncharacterized protein</fullName>
    </submittedName>
</protein>
<gene>
    <name evidence="1" type="ORF">Scep_025998</name>
</gene>
<dbReference type="EMBL" id="JBBNAG010000011">
    <property type="protein sequence ID" value="KAK9094529.1"/>
    <property type="molecule type" value="Genomic_DNA"/>
</dbReference>
<keyword evidence="2" id="KW-1185">Reference proteome</keyword>
<evidence type="ECO:0000313" key="1">
    <source>
        <dbReference type="EMBL" id="KAK9094529.1"/>
    </source>
</evidence>
<accession>A0AAP0HPW6</accession>
<dbReference type="AlphaFoldDB" id="A0AAP0HPW6"/>
<dbReference type="Proteomes" id="UP001419268">
    <property type="component" value="Unassembled WGS sequence"/>
</dbReference>
<evidence type="ECO:0000313" key="2">
    <source>
        <dbReference type="Proteomes" id="UP001419268"/>
    </source>
</evidence>
<proteinExistence type="predicted"/>
<comment type="caution">
    <text evidence="1">The sequence shown here is derived from an EMBL/GenBank/DDBJ whole genome shotgun (WGS) entry which is preliminary data.</text>
</comment>
<organism evidence="1 2">
    <name type="scientific">Stephania cephalantha</name>
    <dbReference type="NCBI Taxonomy" id="152367"/>
    <lineage>
        <taxon>Eukaryota</taxon>
        <taxon>Viridiplantae</taxon>
        <taxon>Streptophyta</taxon>
        <taxon>Embryophyta</taxon>
        <taxon>Tracheophyta</taxon>
        <taxon>Spermatophyta</taxon>
        <taxon>Magnoliopsida</taxon>
        <taxon>Ranunculales</taxon>
        <taxon>Menispermaceae</taxon>
        <taxon>Menispermoideae</taxon>
        <taxon>Cissampelideae</taxon>
        <taxon>Stephania</taxon>
    </lineage>
</organism>